<evidence type="ECO:0000256" key="7">
    <source>
        <dbReference type="ARBA" id="ARBA00023159"/>
    </source>
</evidence>
<dbReference type="PROSITE" id="PS00344">
    <property type="entry name" value="GATA_ZN_FINGER_1"/>
    <property type="match status" value="1"/>
</dbReference>
<dbReference type="EMBL" id="JAJSOW010000107">
    <property type="protein sequence ID" value="KAI9156623.1"/>
    <property type="molecule type" value="Genomic_DNA"/>
</dbReference>
<dbReference type="PROSITE" id="PS50114">
    <property type="entry name" value="GATA_ZN_FINGER_2"/>
    <property type="match status" value="1"/>
</dbReference>
<dbReference type="Gene3D" id="3.30.530.20">
    <property type="match status" value="1"/>
</dbReference>
<dbReference type="InterPro" id="IPR023393">
    <property type="entry name" value="START-like_dom_sf"/>
</dbReference>
<evidence type="ECO:0000313" key="16">
    <source>
        <dbReference type="Proteomes" id="UP001064489"/>
    </source>
</evidence>
<dbReference type="Pfam" id="PF07059">
    <property type="entry name" value="EDR2_C"/>
    <property type="match status" value="1"/>
</dbReference>
<accession>A0AAD5I9N5</accession>
<evidence type="ECO:0000256" key="6">
    <source>
        <dbReference type="ARBA" id="ARBA00023125"/>
    </source>
</evidence>
<dbReference type="Gene3D" id="3.30.50.10">
    <property type="entry name" value="Erythroid Transcription Factor GATA-1, subunit A"/>
    <property type="match status" value="1"/>
</dbReference>
<feature type="domain" description="GATA-type" evidence="13">
    <location>
        <begin position="1033"/>
        <end position="1069"/>
    </location>
</feature>
<keyword evidence="3 10" id="KW-0863">Zinc-finger</keyword>
<feature type="region of interest" description="Disordered" evidence="11">
    <location>
        <begin position="940"/>
        <end position="973"/>
    </location>
</feature>
<dbReference type="Pfam" id="PF00320">
    <property type="entry name" value="GATA"/>
    <property type="match status" value="1"/>
</dbReference>
<sequence>MGVAETDNKVEGWLNTIRYNRFRLQFSRKRYFVLQGNRLKCYKTGPVSETETFFIFTLSSNLNNNDHLKLGASSPEEAAKWIRALQDATIKVPNCQLATFQFNFISNDGNLTFLFYVVQESACSMENFLAIPKKRWPYLRLQGSKGARRKRSIDWTLDTSIHAEATTDVIAPSPWKIFGCQNGLRLFKEAKDWGSRERRWEYNPAIMAVGMVDGTSEAIFWTLMSLGSSRSEWDFCFYRGSVIEHLDGHTDIVHKELYSDWLPWGMKRRDLLLRRYWRREDDGTYVILYHSVFHKKCAPKKGYVRACLKSGGFVITPANQGKQSLVKHMLSVDWKFWKLYMRPSSARSITIKMLERIAALRELFRAKAGNSSSGFSSVEWLRDSGLQQPVEFSGDIQCVKSEMKDVKTEKDTTDEFERPSSARPSLFSLHDASDEFFDVPEATEDACLDQLENDWSSEYSQEVHSLQPKLSSAAGIVKKLHGFAVHKKGYVDLQEIPGKNEFAWSYGSTLQKDSSFTAPCSWAAADPSAYLIRGGNYLKDHRKIKAKGTLTQLIGADWLRSDRREDDLGGRPGSIVQDYAAQGGPEFFFIVNIQLPGGASMYYNIALYYMLKTPLEENPLLHSFVNGDDAFRNSRFKLIPLISKGSWIVKQSVGKKACLIGQALEVHYFRGKNYLELAVNVGSSTVARGVVSLVLGYLTNLVIEMAFVVQGNTEEELPESLLGTCRLNNLDVSKSVQASKTHNSRNSTQTQGFSLIGLLYIHRKFALLHIQRKIKNQKENSRRKTRENMIGPNFIDEIDCGSFFDHIDDLLDFPNEDIDSGLPPSADHCNPFPSIWTQSESLPASDSVFSNNSSTDLSTELSVPYEDIVQLEWLSNFVEDSFSGGSLTMIKQESASSVKKEDSSSHNLFQTSSPVSVLESSSSCSGEKTVLCSPETIVPGRRGRARSKRPRPATFNPRPAIQLGSPTSSITETPQLPLVAPKVSSDSENFAESRLVIKIPKQFNSEHKKKKKIKLSVPQPPRSQEADENQVTAQAVRKCLHCEITKTPQWRAGPLGPKTLCNACGVRYKSGRLFPEYRPAASPTFVPSIHSNSHKKVLEMRNKTDDYNTIGLGGGIKIETMMADLPDTELIPNISNPALEYI</sequence>
<evidence type="ECO:0000256" key="11">
    <source>
        <dbReference type="SAM" id="MobiDB-lite"/>
    </source>
</evidence>
<dbReference type="SUPFAM" id="SSF50729">
    <property type="entry name" value="PH domain-like"/>
    <property type="match status" value="1"/>
</dbReference>
<proteinExistence type="inferred from homology"/>
<evidence type="ECO:0008006" key="17">
    <source>
        <dbReference type="Google" id="ProtNLM"/>
    </source>
</evidence>
<dbReference type="InterPro" id="IPR002913">
    <property type="entry name" value="START_lipid-bd_dom"/>
</dbReference>
<dbReference type="Proteomes" id="UP001064489">
    <property type="component" value="Chromosome 12"/>
</dbReference>
<keyword evidence="6" id="KW-0238">DNA-binding</keyword>
<dbReference type="FunFam" id="3.30.530.20:FF:000068">
    <property type="entry name" value="Pleckstrin homology (PH) and lipid-binding START domains-containing protein"/>
    <property type="match status" value="1"/>
</dbReference>
<protein>
    <recommendedName>
        <fullName evidence="17">Protein ENHANCED DISEASE RESISTANCE 2-like</fullName>
    </recommendedName>
</protein>
<dbReference type="PANTHER" id="PTHR12136">
    <property type="entry name" value="ENHANCED DISEASE RESISTANCE-RELATED"/>
    <property type="match status" value="1"/>
</dbReference>
<dbReference type="SMART" id="SM00401">
    <property type="entry name" value="ZnF_GATA"/>
    <property type="match status" value="1"/>
</dbReference>
<evidence type="ECO:0000313" key="15">
    <source>
        <dbReference type="EMBL" id="KAI9156623.1"/>
    </source>
</evidence>
<keyword evidence="8" id="KW-0804">Transcription</keyword>
<keyword evidence="16" id="KW-1185">Reference proteome</keyword>
<organism evidence="15 16">
    <name type="scientific">Acer negundo</name>
    <name type="common">Box elder</name>
    <dbReference type="NCBI Taxonomy" id="4023"/>
    <lineage>
        <taxon>Eukaryota</taxon>
        <taxon>Viridiplantae</taxon>
        <taxon>Streptophyta</taxon>
        <taxon>Embryophyta</taxon>
        <taxon>Tracheophyta</taxon>
        <taxon>Spermatophyta</taxon>
        <taxon>Magnoliopsida</taxon>
        <taxon>eudicotyledons</taxon>
        <taxon>Gunneridae</taxon>
        <taxon>Pentapetalae</taxon>
        <taxon>rosids</taxon>
        <taxon>malvids</taxon>
        <taxon>Sapindales</taxon>
        <taxon>Sapindaceae</taxon>
        <taxon>Hippocastanoideae</taxon>
        <taxon>Acereae</taxon>
        <taxon>Acer</taxon>
    </lineage>
</organism>
<dbReference type="GO" id="GO:0005634">
    <property type="term" value="C:nucleus"/>
    <property type="evidence" value="ECO:0007669"/>
    <property type="project" value="UniProtKB-SubCell"/>
</dbReference>
<dbReference type="InterPro" id="IPR009769">
    <property type="entry name" value="EDR2_C"/>
</dbReference>
<dbReference type="SUPFAM" id="SSF55961">
    <property type="entry name" value="Bet v1-like"/>
    <property type="match status" value="1"/>
</dbReference>
<comment type="subcellular location">
    <subcellularLocation>
        <location evidence="1">Nucleus</location>
    </subcellularLocation>
</comment>
<feature type="domain" description="PH" evidence="12">
    <location>
        <begin position="1"/>
        <end position="90"/>
    </location>
</feature>
<reference evidence="15" key="1">
    <citation type="journal article" date="2022" name="Plant J.">
        <title>Strategies of tolerance reflected in two North American maple genomes.</title>
        <authorList>
            <person name="McEvoy S.L."/>
            <person name="Sezen U.U."/>
            <person name="Trouern-Trend A."/>
            <person name="McMahon S.M."/>
            <person name="Schaberg P.G."/>
            <person name="Yang J."/>
            <person name="Wegrzyn J.L."/>
            <person name="Swenson N.G."/>
        </authorList>
    </citation>
    <scope>NUCLEOTIDE SEQUENCE</scope>
    <source>
        <strain evidence="15">91603</strain>
    </source>
</reference>
<dbReference type="InterPro" id="IPR001849">
    <property type="entry name" value="PH_domain"/>
</dbReference>
<dbReference type="CDD" id="cd00202">
    <property type="entry name" value="ZnF_GATA"/>
    <property type="match status" value="1"/>
</dbReference>
<dbReference type="Pfam" id="PF01852">
    <property type="entry name" value="START"/>
    <property type="match status" value="1"/>
</dbReference>
<feature type="compositionally biased region" description="Polar residues" evidence="11">
    <location>
        <begin position="964"/>
        <end position="973"/>
    </location>
</feature>
<comment type="similarity">
    <text evidence="2">Belongs to the type IV zinc-finger family. Class A subfamily.</text>
</comment>
<dbReference type="InterPro" id="IPR000679">
    <property type="entry name" value="Znf_GATA"/>
</dbReference>
<evidence type="ECO:0000256" key="1">
    <source>
        <dbReference type="ARBA" id="ARBA00004123"/>
    </source>
</evidence>
<keyword evidence="9" id="KW-0539">Nucleus</keyword>
<dbReference type="PROSITE" id="PS50003">
    <property type="entry name" value="PH_DOMAIN"/>
    <property type="match status" value="1"/>
</dbReference>
<dbReference type="GO" id="GO:0043565">
    <property type="term" value="F:sequence-specific DNA binding"/>
    <property type="evidence" value="ECO:0007669"/>
    <property type="project" value="InterPro"/>
</dbReference>
<evidence type="ECO:0000259" key="12">
    <source>
        <dbReference type="PROSITE" id="PS50003"/>
    </source>
</evidence>
<evidence type="ECO:0000256" key="5">
    <source>
        <dbReference type="ARBA" id="ARBA00023015"/>
    </source>
</evidence>
<evidence type="ECO:0000259" key="13">
    <source>
        <dbReference type="PROSITE" id="PS50114"/>
    </source>
</evidence>
<feature type="domain" description="START" evidence="14">
    <location>
        <begin position="175"/>
        <end position="349"/>
    </location>
</feature>
<dbReference type="CDD" id="cd00821">
    <property type="entry name" value="PH"/>
    <property type="match status" value="1"/>
</dbReference>
<evidence type="ECO:0000256" key="8">
    <source>
        <dbReference type="ARBA" id="ARBA00023163"/>
    </source>
</evidence>
<dbReference type="GO" id="GO:0008270">
    <property type="term" value="F:zinc ion binding"/>
    <property type="evidence" value="ECO:0007669"/>
    <property type="project" value="UniProtKB-KW"/>
</dbReference>
<name>A0AAD5I9N5_ACENE</name>
<comment type="caution">
    <text evidence="15">The sequence shown here is derived from an EMBL/GenBank/DDBJ whole genome shotgun (WGS) entry which is preliminary data.</text>
</comment>
<keyword evidence="5" id="KW-0805">Transcription regulation</keyword>
<feature type="region of interest" description="Disordered" evidence="11">
    <location>
        <begin position="1007"/>
        <end position="1028"/>
    </location>
</feature>
<reference evidence="15" key="2">
    <citation type="submission" date="2023-02" db="EMBL/GenBank/DDBJ databases">
        <authorList>
            <person name="Swenson N.G."/>
            <person name="Wegrzyn J.L."/>
            <person name="Mcevoy S.L."/>
        </authorList>
    </citation>
    <scope>NUCLEOTIDE SEQUENCE</scope>
    <source>
        <strain evidence="15">91603</strain>
        <tissue evidence="15">Leaf</tissue>
    </source>
</reference>
<dbReference type="InterPro" id="IPR013088">
    <property type="entry name" value="Znf_NHR/GATA"/>
</dbReference>
<evidence type="ECO:0000256" key="2">
    <source>
        <dbReference type="ARBA" id="ARBA00005694"/>
    </source>
</evidence>
<evidence type="ECO:0000259" key="14">
    <source>
        <dbReference type="PROSITE" id="PS50848"/>
    </source>
</evidence>
<evidence type="ECO:0000256" key="9">
    <source>
        <dbReference type="ARBA" id="ARBA00023242"/>
    </source>
</evidence>
<feature type="compositionally biased region" description="Basic residues" evidence="11">
    <location>
        <begin position="941"/>
        <end position="951"/>
    </location>
</feature>
<dbReference type="AlphaFoldDB" id="A0AAD5I9N5"/>
<dbReference type="SMART" id="SM00234">
    <property type="entry name" value="START"/>
    <property type="match status" value="1"/>
</dbReference>
<dbReference type="GO" id="GO:0008289">
    <property type="term" value="F:lipid binding"/>
    <property type="evidence" value="ECO:0007669"/>
    <property type="project" value="InterPro"/>
</dbReference>
<gene>
    <name evidence="15" type="ORF">LWI28_009719</name>
</gene>
<dbReference type="InterPro" id="IPR045096">
    <property type="entry name" value="EDR2-like"/>
</dbReference>
<dbReference type="FunFam" id="3.30.50.10:FF:000018">
    <property type="entry name" value="GATA transcription factor"/>
    <property type="match status" value="1"/>
</dbReference>
<evidence type="ECO:0000256" key="4">
    <source>
        <dbReference type="ARBA" id="ARBA00022833"/>
    </source>
</evidence>
<keyword evidence="4" id="KW-0862">Zinc</keyword>
<evidence type="ECO:0000256" key="3">
    <source>
        <dbReference type="ARBA" id="ARBA00022771"/>
    </source>
</evidence>
<keyword evidence="7" id="KW-0010">Activator</keyword>
<dbReference type="PANTHER" id="PTHR12136:SF103">
    <property type="entry name" value="PROTEIN ENHANCED DISEASE RESISTANCE 2-LIKE"/>
    <property type="match status" value="1"/>
</dbReference>
<dbReference type="PROSITE" id="PS50848">
    <property type="entry name" value="START"/>
    <property type="match status" value="1"/>
</dbReference>
<dbReference type="SUPFAM" id="SSF57716">
    <property type="entry name" value="Glucocorticoid receptor-like (DNA-binding domain)"/>
    <property type="match status" value="1"/>
</dbReference>
<dbReference type="GO" id="GO:0006355">
    <property type="term" value="P:regulation of DNA-templated transcription"/>
    <property type="evidence" value="ECO:0007669"/>
    <property type="project" value="InterPro"/>
</dbReference>
<evidence type="ECO:0000256" key="10">
    <source>
        <dbReference type="PROSITE-ProRule" id="PRU00094"/>
    </source>
</evidence>
<keyword evidence="3 10" id="KW-0479">Metal-binding</keyword>
<dbReference type="CDD" id="cd00177">
    <property type="entry name" value="START"/>
    <property type="match status" value="1"/>
</dbReference>